<dbReference type="EMBL" id="CAUYUJ010006255">
    <property type="protein sequence ID" value="CAK0816717.1"/>
    <property type="molecule type" value="Genomic_DNA"/>
</dbReference>
<keyword evidence="3" id="KW-1185">Reference proteome</keyword>
<feature type="non-terminal residue" evidence="2">
    <location>
        <position position="281"/>
    </location>
</feature>
<name>A0ABN9RCK8_9DINO</name>
<proteinExistence type="predicted"/>
<dbReference type="Proteomes" id="UP001189429">
    <property type="component" value="Unassembled WGS sequence"/>
</dbReference>
<feature type="domain" description="PH" evidence="1">
    <location>
        <begin position="58"/>
        <end position="150"/>
    </location>
</feature>
<dbReference type="PROSITE" id="PS50003">
    <property type="entry name" value="PH_DOMAIN"/>
    <property type="match status" value="1"/>
</dbReference>
<protein>
    <recommendedName>
        <fullName evidence="1">PH domain-containing protein</fullName>
    </recommendedName>
</protein>
<dbReference type="SMART" id="SM00233">
    <property type="entry name" value="PH"/>
    <property type="match status" value="2"/>
</dbReference>
<evidence type="ECO:0000259" key="1">
    <source>
        <dbReference type="PROSITE" id="PS50003"/>
    </source>
</evidence>
<evidence type="ECO:0000313" key="2">
    <source>
        <dbReference type="EMBL" id="CAK0816717.1"/>
    </source>
</evidence>
<evidence type="ECO:0000313" key="3">
    <source>
        <dbReference type="Proteomes" id="UP001189429"/>
    </source>
</evidence>
<comment type="caution">
    <text evidence="2">The sequence shown here is derived from an EMBL/GenBank/DDBJ whole genome shotgun (WGS) entry which is preliminary data.</text>
</comment>
<dbReference type="SUPFAM" id="SSF50729">
    <property type="entry name" value="PH domain-like"/>
    <property type="match status" value="1"/>
</dbReference>
<sequence length="281" mass="29916">QEPKSVSLDEIDTVALEDRGLRIVLRGGQAMLFSELDEGDAARWAEAIGAARPGGGKEVMHEGELALTVCGKKATYHVVLYSDSLQYFSTQAALESGMPDGSFSLQEVDDLEVEDTFFLMHMADGSEVLLEETAGGGLQGWVDAFSQAFEGEMDEPVGGTPVAAPPAVKEPLHAKEPEGRPAGGHVHSGVLHLAVGPGSEVPRFVVLHGNRIDLFETQADYSESRPPLTSICDEDVTRVNVHDNAFVIGAGGHQLDLRVPQGESVEAWVSALRGMLDASGE</sequence>
<gene>
    <name evidence="2" type="ORF">PCOR1329_LOCUS19565</name>
</gene>
<reference evidence="2" key="1">
    <citation type="submission" date="2023-10" db="EMBL/GenBank/DDBJ databases">
        <authorList>
            <person name="Chen Y."/>
            <person name="Shah S."/>
            <person name="Dougan E. K."/>
            <person name="Thang M."/>
            <person name="Chan C."/>
        </authorList>
    </citation>
    <scope>NUCLEOTIDE SEQUENCE [LARGE SCALE GENOMIC DNA]</scope>
</reference>
<organism evidence="2 3">
    <name type="scientific">Prorocentrum cordatum</name>
    <dbReference type="NCBI Taxonomy" id="2364126"/>
    <lineage>
        <taxon>Eukaryota</taxon>
        <taxon>Sar</taxon>
        <taxon>Alveolata</taxon>
        <taxon>Dinophyceae</taxon>
        <taxon>Prorocentrales</taxon>
        <taxon>Prorocentraceae</taxon>
        <taxon>Prorocentrum</taxon>
    </lineage>
</organism>
<feature type="non-terminal residue" evidence="2">
    <location>
        <position position="1"/>
    </location>
</feature>
<accession>A0ABN9RCK8</accession>
<dbReference type="InterPro" id="IPR001849">
    <property type="entry name" value="PH_domain"/>
</dbReference>